<evidence type="ECO:0000259" key="6">
    <source>
        <dbReference type="Pfam" id="PF00746"/>
    </source>
</evidence>
<dbReference type="GO" id="GO:0005975">
    <property type="term" value="P:carbohydrate metabolic process"/>
    <property type="evidence" value="ECO:0007669"/>
    <property type="project" value="UniProtKB-ARBA"/>
</dbReference>
<feature type="non-terminal residue" evidence="8">
    <location>
        <position position="1"/>
    </location>
</feature>
<keyword evidence="5" id="KW-0472">Membrane</keyword>
<comment type="caution">
    <text evidence="8">The sequence shown here is derived from an EMBL/GenBank/DDBJ whole genome shotgun (WGS) entry which is preliminary data.</text>
</comment>
<accession>A0A087D5F7</accession>
<protein>
    <submittedName>
        <fullName evidence="8">Cna protein B-type domain protein</fullName>
    </submittedName>
</protein>
<dbReference type="InterPro" id="IPR026466">
    <property type="entry name" value="Fim_isopep_form_D2_dom"/>
</dbReference>
<gene>
    <name evidence="8" type="ORF">BISA_2326</name>
</gene>
<evidence type="ECO:0000313" key="9">
    <source>
        <dbReference type="Proteomes" id="UP000029066"/>
    </source>
</evidence>
<dbReference type="Pfam" id="PF00746">
    <property type="entry name" value="Gram_pos_anchor"/>
    <property type="match status" value="1"/>
</dbReference>
<dbReference type="NCBIfam" id="TIGR04226">
    <property type="entry name" value="RrgB_K2N_iso_D2"/>
    <property type="match status" value="1"/>
</dbReference>
<feature type="domain" description="Gram-positive cocci surface proteins LPxTG" evidence="6">
    <location>
        <begin position="460"/>
        <end position="491"/>
    </location>
</feature>
<evidence type="ECO:0000256" key="3">
    <source>
        <dbReference type="ARBA" id="ARBA00022729"/>
    </source>
</evidence>
<dbReference type="InterPro" id="IPR019931">
    <property type="entry name" value="LPXTG_anchor"/>
</dbReference>
<evidence type="ECO:0000256" key="4">
    <source>
        <dbReference type="ARBA" id="ARBA00023088"/>
    </source>
</evidence>
<dbReference type="InterPro" id="IPR013783">
    <property type="entry name" value="Ig-like_fold"/>
</dbReference>
<keyword evidence="1" id="KW-0134">Cell wall</keyword>
<name>A0A087D5F7_9BIFI</name>
<keyword evidence="5" id="KW-0812">Transmembrane</keyword>
<keyword evidence="2" id="KW-0964">Secreted</keyword>
<dbReference type="InterPro" id="IPR041033">
    <property type="entry name" value="SpaA_PFL_dom_1"/>
</dbReference>
<evidence type="ECO:0000259" key="7">
    <source>
        <dbReference type="Pfam" id="PF17802"/>
    </source>
</evidence>
<keyword evidence="5" id="KW-1133">Transmembrane helix</keyword>
<dbReference type="NCBIfam" id="TIGR01167">
    <property type="entry name" value="LPXTG_anchor"/>
    <property type="match status" value="1"/>
</dbReference>
<dbReference type="Pfam" id="PF17802">
    <property type="entry name" value="SpaA"/>
    <property type="match status" value="1"/>
</dbReference>
<proteinExistence type="predicted"/>
<dbReference type="AlphaFoldDB" id="A0A087D5F7"/>
<organism evidence="8 9">
    <name type="scientific">Bifidobacterium saguini DSM 23967</name>
    <dbReference type="NCBI Taxonomy" id="1437607"/>
    <lineage>
        <taxon>Bacteria</taxon>
        <taxon>Bacillati</taxon>
        <taxon>Actinomycetota</taxon>
        <taxon>Actinomycetes</taxon>
        <taxon>Bifidobacteriales</taxon>
        <taxon>Bifidobacteriaceae</taxon>
        <taxon>Bifidobacterium</taxon>
    </lineage>
</organism>
<sequence length="510" mass="52889">TAPAAMAADGNLTITAGAGGSLAGHSFDIYQLATYPDVQLDGDEVKNVSAKPTGESDAWIKTALDAAGVSVDSSAGENTASQLLRQTTGSVESRKIAASLQDNASGKTAVKKNLTSGESTLTVSLPEGFYLITDSAGLPILVSTTVSGKTSMGGATLGTTYIKSRVAQPDKQVKSIDGTWKESAAATNGETREFRIRLTLPNSLSADTITIDDGMEGMQYVDGSFAATISEGDGKGADVTSMFSAPGSSDSGKGFKTTSTGDLIDGYQNQQVTVTYKARITDADKANAASNTAKVTVNWLPDAVPPTITPPEPGEDTVTVPTYDVDLKKISAASTDTNQIAVSGAKFTIKNETLGKWLNWDEATRQWSYVDTAAAAQERSTDAKGVISYDSLGAGTYLISETQTPAGYLSFVKPSFRVTIDDEGKTSITGVEQAGLTSKVADADGKATTPTATVKNLDSVTQLPQTGGASMAVILIGGMAVLLFAGATGIKAFKLRRIGLFDDNLPQIMA</sequence>
<feature type="transmembrane region" description="Helical" evidence="5">
    <location>
        <begin position="469"/>
        <end position="490"/>
    </location>
</feature>
<keyword evidence="3" id="KW-0732">Signal</keyword>
<dbReference type="Gene3D" id="2.60.40.10">
    <property type="entry name" value="Immunoglobulins"/>
    <property type="match status" value="1"/>
</dbReference>
<evidence type="ECO:0000256" key="1">
    <source>
        <dbReference type="ARBA" id="ARBA00022512"/>
    </source>
</evidence>
<feature type="domain" description="SpaA-like prealbumin fold" evidence="7">
    <location>
        <begin position="332"/>
        <end position="430"/>
    </location>
</feature>
<evidence type="ECO:0000256" key="5">
    <source>
        <dbReference type="SAM" id="Phobius"/>
    </source>
</evidence>
<dbReference type="Proteomes" id="UP000029066">
    <property type="component" value="Unassembled WGS sequence"/>
</dbReference>
<dbReference type="EMBL" id="JGZN01000021">
    <property type="protein sequence ID" value="KFI90757.1"/>
    <property type="molecule type" value="Genomic_DNA"/>
</dbReference>
<dbReference type="Gene3D" id="2.60.40.740">
    <property type="match status" value="1"/>
</dbReference>
<dbReference type="STRING" id="1437607.BISA_2326"/>
<evidence type="ECO:0000313" key="8">
    <source>
        <dbReference type="EMBL" id="KFI90757.1"/>
    </source>
</evidence>
<keyword evidence="4" id="KW-0572">Peptidoglycan-anchor</keyword>
<reference evidence="8 9" key="1">
    <citation type="submission" date="2014-03" db="EMBL/GenBank/DDBJ databases">
        <title>Genomics of Bifidobacteria.</title>
        <authorList>
            <person name="Ventura M."/>
            <person name="Milani C."/>
            <person name="Lugli G.A."/>
        </authorList>
    </citation>
    <scope>NUCLEOTIDE SEQUENCE [LARGE SCALE GENOMIC DNA]</scope>
    <source>
        <strain evidence="8 9">DSM 23967</strain>
    </source>
</reference>
<evidence type="ECO:0000256" key="2">
    <source>
        <dbReference type="ARBA" id="ARBA00022525"/>
    </source>
</evidence>